<dbReference type="KEGG" id="wms:ID128_04975"/>
<dbReference type="Pfam" id="PF05489">
    <property type="entry name" value="Phage_tail_X"/>
    <property type="match status" value="1"/>
</dbReference>
<dbReference type="AlphaFoldDB" id="A0A7M3U373"/>
<accession>A0A7M3U373</accession>
<keyword evidence="2" id="KW-1185">Reference proteome</keyword>
<evidence type="ECO:0000313" key="2">
    <source>
        <dbReference type="Proteomes" id="UP000516514"/>
    </source>
</evidence>
<dbReference type="Proteomes" id="UP000516514">
    <property type="component" value="Chromosome"/>
</dbReference>
<dbReference type="EMBL" id="CP061738">
    <property type="protein sequence ID" value="QOD38858.1"/>
    <property type="molecule type" value="Genomic_DNA"/>
</dbReference>
<dbReference type="InterPro" id="IPR008861">
    <property type="entry name" value="GpX-like"/>
</dbReference>
<protein>
    <submittedName>
        <fullName evidence="1">Tail protein X</fullName>
    </submittedName>
</protein>
<name>A0A7M3U373_9RICK</name>
<reference evidence="1 2" key="1">
    <citation type="submission" date="2020-09" db="EMBL/GenBank/DDBJ databases">
        <title>An Earliest Endosymbiont, Wolbachia massiliensis sp. nov., Strain PL13 From the Bed Bug (Cimex hemipterius), Type strain of a New supergroup T.</title>
        <authorList>
            <person name="Laidoudi Y."/>
            <person name="Levasseur A."/>
            <person name="Medkour H."/>
            <person name="Maaloum M."/>
            <person name="BenKhedher M."/>
            <person name="Sambou M."/>
            <person name="Bassene H."/>
            <person name="Davoust B."/>
            <person name="Fenollar F."/>
            <person name="Raoult D."/>
            <person name="Mediannikov O."/>
        </authorList>
    </citation>
    <scope>NUCLEOTIDE SEQUENCE [LARGE SCALE GENOMIC DNA]</scope>
    <source>
        <strain evidence="1 2">PL13</strain>
    </source>
</reference>
<evidence type="ECO:0000313" key="1">
    <source>
        <dbReference type="EMBL" id="QOD38858.1"/>
    </source>
</evidence>
<organism evidence="1 2">
    <name type="scientific">Candidatus Wolbachia massiliensis</name>
    <dbReference type="NCBI Taxonomy" id="1845000"/>
    <lineage>
        <taxon>Bacteria</taxon>
        <taxon>Pseudomonadati</taxon>
        <taxon>Pseudomonadota</taxon>
        <taxon>Alphaproteobacteria</taxon>
        <taxon>Rickettsiales</taxon>
        <taxon>Anaplasmataceae</taxon>
        <taxon>Wolbachieae</taxon>
        <taxon>Wolbachia</taxon>
    </lineage>
</organism>
<gene>
    <name evidence="1" type="ORF">ID128_04975</name>
</gene>
<sequence>MMIYYKTKENDMLDLICWNYYGFSSGAVEIVLRANPGLSEYELLPAGLIIKLPVIQKETQKQVVKLWD</sequence>
<proteinExistence type="predicted"/>